<organism evidence="1 2">
    <name type="scientific">Paraburkholderia acidicola</name>
    <dbReference type="NCBI Taxonomy" id="1912599"/>
    <lineage>
        <taxon>Bacteria</taxon>
        <taxon>Pseudomonadati</taxon>
        <taxon>Pseudomonadota</taxon>
        <taxon>Betaproteobacteria</taxon>
        <taxon>Burkholderiales</taxon>
        <taxon>Burkholderiaceae</taxon>
        <taxon>Paraburkholderia</taxon>
    </lineage>
</organism>
<name>A0A2A4F2W5_9BURK</name>
<sequence>MLCMGLAACQQHDDTNDGVPVGLTGIDHLADHLSVQEFSVDGTNGFQAGQGGSTVCCVTLPRKWRPDMNVTVRWNVTNWRDCKGNDYEVVVPVEQYGDPEQLWVHFMADGKVRVVSSIDGAAQANVPGSTHQVKDPIPDKYPWDVYDLQTCKRYDQESPDRKQP</sequence>
<proteinExistence type="predicted"/>
<dbReference type="Proteomes" id="UP000218022">
    <property type="component" value="Unassembled WGS sequence"/>
</dbReference>
<dbReference type="AlphaFoldDB" id="A0A2A4F2W5"/>
<evidence type="ECO:0008006" key="3">
    <source>
        <dbReference type="Google" id="ProtNLM"/>
    </source>
</evidence>
<accession>A0A2A4F2W5</accession>
<protein>
    <recommendedName>
        <fullName evidence="3">DUF3304 domain-containing protein</fullName>
    </recommendedName>
</protein>
<dbReference type="Pfam" id="PF11745">
    <property type="entry name" value="DUF3304"/>
    <property type="match status" value="1"/>
</dbReference>
<gene>
    <name evidence="1" type="ORF">BWP39_02135</name>
</gene>
<dbReference type="OrthoDB" id="6182461at2"/>
<reference evidence="1 2" key="1">
    <citation type="submission" date="2017-01" db="EMBL/GenBank/DDBJ databases">
        <title>Whole-Genome Shotgun Sequencing of Two beta-Proteobacterial Species in Search of the Bulgecin Biosynthetic Cluster.</title>
        <authorList>
            <person name="Horsman M.E."/>
            <person name="Marous D.R."/>
            <person name="Li R."/>
            <person name="Oliver R.A."/>
            <person name="Byun B."/>
            <person name="Emrich S.J."/>
            <person name="Boggess B."/>
            <person name="Townsend C.A."/>
            <person name="Mobashery S."/>
        </authorList>
    </citation>
    <scope>NUCLEOTIDE SEQUENCE [LARGE SCALE GENOMIC DNA]</scope>
    <source>
        <strain evidence="1 2">ATCC 31363</strain>
    </source>
</reference>
<dbReference type="EMBL" id="MTZV01000002">
    <property type="protein sequence ID" value="PCE27317.1"/>
    <property type="molecule type" value="Genomic_DNA"/>
</dbReference>
<evidence type="ECO:0000313" key="1">
    <source>
        <dbReference type="EMBL" id="PCE27317.1"/>
    </source>
</evidence>
<comment type="caution">
    <text evidence="1">The sequence shown here is derived from an EMBL/GenBank/DDBJ whole genome shotgun (WGS) entry which is preliminary data.</text>
</comment>
<evidence type="ECO:0000313" key="2">
    <source>
        <dbReference type="Proteomes" id="UP000218022"/>
    </source>
</evidence>
<dbReference type="InterPro" id="IPR021733">
    <property type="entry name" value="DUF3304"/>
</dbReference>